<name>M2B2U0_9BACT</name>
<dbReference type="Proteomes" id="UP000011529">
    <property type="component" value="Unassembled WGS sequence"/>
</dbReference>
<dbReference type="AlphaFoldDB" id="M2B2U0"/>
<reference evidence="1" key="2">
    <citation type="journal article" date="2013" name="Mar. Genomics">
        <title>Expression of sulfatases in Rhodopirellula baltica and the diversity of sulfatases in the genus Rhodopirellula.</title>
        <authorList>
            <person name="Wegner C.E."/>
            <person name="Richter-Heitmann T."/>
            <person name="Klindworth A."/>
            <person name="Klockow C."/>
            <person name="Richter M."/>
            <person name="Achstetter T."/>
            <person name="Glockner F.O."/>
            <person name="Harder J."/>
        </authorList>
    </citation>
    <scope>NUCLEOTIDE SEQUENCE [LARGE SCALE GENOMIC DNA]</scope>
    <source>
        <strain evidence="1">6C</strain>
    </source>
</reference>
<comment type="caution">
    <text evidence="1">The sequence shown here is derived from an EMBL/GenBank/DDBJ whole genome shotgun (WGS) entry which is preliminary data.</text>
</comment>
<reference evidence="1" key="1">
    <citation type="submission" date="2012-11" db="EMBL/GenBank/DDBJ databases">
        <title>Permanent draft genomes of Rhodopirellula europaea strain SH398 and 6C.</title>
        <authorList>
            <person name="Richter M."/>
            <person name="Richter-Heitmann T."/>
            <person name="Frank C."/>
            <person name="Harder J."/>
            <person name="Glockner F.O."/>
        </authorList>
    </citation>
    <scope>NUCLEOTIDE SEQUENCE</scope>
    <source>
        <strain evidence="1">6C</strain>
    </source>
</reference>
<gene>
    <name evidence="1" type="ORF">RE6C_03186</name>
</gene>
<sequence>MVFLHFPLLRLSPSAAGPDAHFAAGLSRSYGTLQAATFVTVAAPRLPPMLKQIARHSSFAS</sequence>
<accession>M2B2U0</accession>
<dbReference type="EMBL" id="ANMO01000135">
    <property type="protein sequence ID" value="EMB16083.1"/>
    <property type="molecule type" value="Genomic_DNA"/>
</dbReference>
<proteinExistence type="predicted"/>
<evidence type="ECO:0000313" key="1">
    <source>
        <dbReference type="EMBL" id="EMB16083.1"/>
    </source>
</evidence>
<evidence type="ECO:0000313" key="2">
    <source>
        <dbReference type="Proteomes" id="UP000011529"/>
    </source>
</evidence>
<organism evidence="1 2">
    <name type="scientific">Rhodopirellula europaea 6C</name>
    <dbReference type="NCBI Taxonomy" id="1263867"/>
    <lineage>
        <taxon>Bacteria</taxon>
        <taxon>Pseudomonadati</taxon>
        <taxon>Planctomycetota</taxon>
        <taxon>Planctomycetia</taxon>
        <taxon>Pirellulales</taxon>
        <taxon>Pirellulaceae</taxon>
        <taxon>Rhodopirellula</taxon>
    </lineage>
</organism>
<keyword evidence="2" id="KW-1185">Reference proteome</keyword>
<protein>
    <submittedName>
        <fullName evidence="1">Uncharacterized protein</fullName>
    </submittedName>
</protein>